<gene>
    <name evidence="1" type="ORF">EKH80_05295</name>
</gene>
<dbReference type="Proteomes" id="UP000274358">
    <property type="component" value="Unassembled WGS sequence"/>
</dbReference>
<proteinExistence type="predicted"/>
<dbReference type="OrthoDB" id="7022412at2"/>
<dbReference type="EMBL" id="RYYV01000003">
    <property type="protein sequence ID" value="RUL78250.1"/>
    <property type="molecule type" value="Genomic_DNA"/>
</dbReference>
<organism evidence="1 2">
    <name type="scientific">Dyella choica</name>
    <dbReference type="NCBI Taxonomy" id="1927959"/>
    <lineage>
        <taxon>Bacteria</taxon>
        <taxon>Pseudomonadati</taxon>
        <taxon>Pseudomonadota</taxon>
        <taxon>Gammaproteobacteria</taxon>
        <taxon>Lysobacterales</taxon>
        <taxon>Rhodanobacteraceae</taxon>
        <taxon>Dyella</taxon>
    </lineage>
</organism>
<evidence type="ECO:0000313" key="2">
    <source>
        <dbReference type="Proteomes" id="UP000274358"/>
    </source>
</evidence>
<name>A0A3S0S1Z7_9GAMM</name>
<evidence type="ECO:0000313" key="1">
    <source>
        <dbReference type="EMBL" id="RUL78250.1"/>
    </source>
</evidence>
<sequence>MKYVVTGKSTWNLLLKLTFLAGMTLQDVVSNGVTFNREIDMKTGWVFHMAGPYEIAGHAAHLSLGFEHDKLKTVAFSFADEAGSDLQALRGKHEAFLLKALGQPSEKKPQQAIYRYPWGEITSEFDPRGGSCQILIRWV</sequence>
<dbReference type="AlphaFoldDB" id="A0A3S0S1Z7"/>
<reference evidence="1 2" key="1">
    <citation type="submission" date="2018-12" db="EMBL/GenBank/DDBJ databases">
        <title>Dyella dinghuensis sp. nov. DHOA06 and Dyella choica sp. nov. 4M-K27, isolated from forest soil.</title>
        <authorList>
            <person name="Qiu L.-H."/>
            <person name="Gao Z.-H."/>
        </authorList>
    </citation>
    <scope>NUCLEOTIDE SEQUENCE [LARGE SCALE GENOMIC DNA]</scope>
    <source>
        <strain evidence="1 2">4M-K27</strain>
    </source>
</reference>
<accession>A0A3S0S1Z7</accession>
<dbReference type="RefSeq" id="WP_126683687.1">
    <property type="nucleotide sequence ID" value="NZ_RYYV01000003.1"/>
</dbReference>
<keyword evidence="2" id="KW-1185">Reference proteome</keyword>
<protein>
    <submittedName>
        <fullName evidence="1">Uncharacterized protein</fullName>
    </submittedName>
</protein>
<comment type="caution">
    <text evidence="1">The sequence shown here is derived from an EMBL/GenBank/DDBJ whole genome shotgun (WGS) entry which is preliminary data.</text>
</comment>